<evidence type="ECO:0000313" key="2">
    <source>
        <dbReference type="EMBL" id="HIX05591.1"/>
    </source>
</evidence>
<name>A0A9D2ADJ6_9FIRM</name>
<dbReference type="InterPro" id="IPR003141">
    <property type="entry name" value="Pol/His_phosphatase_N"/>
</dbReference>
<reference evidence="2" key="1">
    <citation type="journal article" date="2021" name="PeerJ">
        <title>Extensive microbial diversity within the chicken gut microbiome revealed by metagenomics and culture.</title>
        <authorList>
            <person name="Gilroy R."/>
            <person name="Ravi A."/>
            <person name="Getino M."/>
            <person name="Pursley I."/>
            <person name="Horton D.L."/>
            <person name="Alikhan N.F."/>
            <person name="Baker D."/>
            <person name="Gharbi K."/>
            <person name="Hall N."/>
            <person name="Watson M."/>
            <person name="Adriaenssens E.M."/>
            <person name="Foster-Nyarko E."/>
            <person name="Jarju S."/>
            <person name="Secka A."/>
            <person name="Antonio M."/>
            <person name="Oren A."/>
            <person name="Chaudhuri R.R."/>
            <person name="La Ragione R."/>
            <person name="Hildebrand F."/>
            <person name="Pallen M.J."/>
        </authorList>
    </citation>
    <scope>NUCLEOTIDE SEQUENCE</scope>
    <source>
        <strain evidence="2">2239</strain>
    </source>
</reference>
<evidence type="ECO:0000259" key="1">
    <source>
        <dbReference type="SMART" id="SM00481"/>
    </source>
</evidence>
<dbReference type="Pfam" id="PF02811">
    <property type="entry name" value="PHP"/>
    <property type="match status" value="1"/>
</dbReference>
<comment type="caution">
    <text evidence="2">The sequence shown here is derived from an EMBL/GenBank/DDBJ whole genome shotgun (WGS) entry which is preliminary data.</text>
</comment>
<dbReference type="SUPFAM" id="SSF89550">
    <property type="entry name" value="PHP domain-like"/>
    <property type="match status" value="1"/>
</dbReference>
<dbReference type="CDD" id="cd07432">
    <property type="entry name" value="PHP_HisPPase"/>
    <property type="match status" value="1"/>
</dbReference>
<reference evidence="2" key="2">
    <citation type="submission" date="2021-04" db="EMBL/GenBank/DDBJ databases">
        <authorList>
            <person name="Gilroy R."/>
        </authorList>
    </citation>
    <scope>NUCLEOTIDE SEQUENCE</scope>
    <source>
        <strain evidence="2">2239</strain>
    </source>
</reference>
<dbReference type="GO" id="GO:0004534">
    <property type="term" value="F:5'-3' RNA exonuclease activity"/>
    <property type="evidence" value="ECO:0007669"/>
    <property type="project" value="TreeGrafter"/>
</dbReference>
<accession>A0A9D2ADJ6</accession>
<dbReference type="Gene3D" id="3.20.20.140">
    <property type="entry name" value="Metal-dependent hydrolases"/>
    <property type="match status" value="1"/>
</dbReference>
<dbReference type="InterPro" id="IPR004013">
    <property type="entry name" value="PHP_dom"/>
</dbReference>
<feature type="domain" description="Polymerase/histidinol phosphatase N-terminal" evidence="1">
    <location>
        <begin position="3"/>
        <end position="71"/>
    </location>
</feature>
<evidence type="ECO:0000313" key="3">
    <source>
        <dbReference type="Proteomes" id="UP000824193"/>
    </source>
</evidence>
<dbReference type="AlphaFoldDB" id="A0A9D2ADJ6"/>
<dbReference type="InterPro" id="IPR052018">
    <property type="entry name" value="PHP_domain"/>
</dbReference>
<organism evidence="2 3">
    <name type="scientific">Candidatus Allofournierella pullicola</name>
    <dbReference type="NCBI Taxonomy" id="2838596"/>
    <lineage>
        <taxon>Bacteria</taxon>
        <taxon>Bacillati</taxon>
        <taxon>Bacillota</taxon>
        <taxon>Clostridia</taxon>
        <taxon>Eubacteriales</taxon>
        <taxon>Oscillospiraceae</taxon>
        <taxon>Allofournierella</taxon>
    </lineage>
</organism>
<dbReference type="Proteomes" id="UP000824193">
    <property type="component" value="Unassembled WGS sequence"/>
</dbReference>
<proteinExistence type="predicted"/>
<protein>
    <submittedName>
        <fullName evidence="2">PHP domain-containing protein</fullName>
    </submittedName>
</protein>
<dbReference type="SMART" id="SM00481">
    <property type="entry name" value="POLIIIAc"/>
    <property type="match status" value="1"/>
</dbReference>
<gene>
    <name evidence="2" type="ORF">H9865_05750</name>
</gene>
<dbReference type="PANTHER" id="PTHR42924">
    <property type="entry name" value="EXONUCLEASE"/>
    <property type="match status" value="1"/>
</dbReference>
<dbReference type="GO" id="GO:0035312">
    <property type="term" value="F:5'-3' DNA exonuclease activity"/>
    <property type="evidence" value="ECO:0007669"/>
    <property type="project" value="TreeGrafter"/>
</dbReference>
<dbReference type="PANTHER" id="PTHR42924:SF3">
    <property type="entry name" value="POLYMERASE_HISTIDINOL PHOSPHATASE N-TERMINAL DOMAIN-CONTAINING PROTEIN"/>
    <property type="match status" value="1"/>
</dbReference>
<sequence>MRYDLHLHTCLSPCADRDMTPATVAGLAKLAGAQLIAVTDHNSALNLPAVEKACRGYGLRLLPGLEVTTAEEVHLLCYFKTVEAALDYGRDLYAALPALPCDPAIWGEQWVMDEEDRVLAKVDKLLTAACAWPLEEAAARCRALGGEPVPAHADAESYSVFAMLGMLPAEAGFRAVELRRPELAAEYEQRGLLPAGLEVMASSDAHFLAAVGQRLGGLAPDSVLRRLL</sequence>
<dbReference type="InterPro" id="IPR016195">
    <property type="entry name" value="Pol/histidinol_Pase-like"/>
</dbReference>
<dbReference type="EMBL" id="DXFW01000016">
    <property type="protein sequence ID" value="HIX05591.1"/>
    <property type="molecule type" value="Genomic_DNA"/>
</dbReference>